<dbReference type="PANTHER" id="PTHR30055">
    <property type="entry name" value="HTH-TYPE TRANSCRIPTIONAL REGULATOR RUTR"/>
    <property type="match status" value="1"/>
</dbReference>
<comment type="caution">
    <text evidence="6">The sequence shown here is derived from an EMBL/GenBank/DDBJ whole genome shotgun (WGS) entry which is preliminary data.</text>
</comment>
<sequence length="194" mass="20672">MATSAEQGRETRARLMDAALELIAERGWSAVTTRLVAERAGLRPGLVHYHFSSVNDLLIDASLGMARKLGEGVLGEALAEQGAAGLEFLLATVGAYADATTDTRVFSEMLLAATRYERLRRGLREVLDDFRAAVASWLRDAGTAADPDATAAVLVAALDGLVLHRLIDPRLSELGVDGPLRRLTGFSDDGGTPQ</sequence>
<dbReference type="Pfam" id="PF00440">
    <property type="entry name" value="TetR_N"/>
    <property type="match status" value="1"/>
</dbReference>
<dbReference type="InterPro" id="IPR009057">
    <property type="entry name" value="Homeodomain-like_sf"/>
</dbReference>
<dbReference type="Gene3D" id="1.10.357.10">
    <property type="entry name" value="Tetracycline Repressor, domain 2"/>
    <property type="match status" value="1"/>
</dbReference>
<dbReference type="SUPFAM" id="SSF46689">
    <property type="entry name" value="Homeodomain-like"/>
    <property type="match status" value="1"/>
</dbReference>
<evidence type="ECO:0000313" key="7">
    <source>
        <dbReference type="Proteomes" id="UP000733379"/>
    </source>
</evidence>
<organism evidence="6 7">
    <name type="scientific">Nocardia albiluteola</name>
    <dbReference type="NCBI Taxonomy" id="2842303"/>
    <lineage>
        <taxon>Bacteria</taxon>
        <taxon>Bacillati</taxon>
        <taxon>Actinomycetota</taxon>
        <taxon>Actinomycetes</taxon>
        <taxon>Mycobacteriales</taxon>
        <taxon>Nocardiaceae</taxon>
        <taxon>Nocardia</taxon>
    </lineage>
</organism>
<evidence type="ECO:0000259" key="5">
    <source>
        <dbReference type="PROSITE" id="PS50977"/>
    </source>
</evidence>
<evidence type="ECO:0000256" key="3">
    <source>
        <dbReference type="ARBA" id="ARBA00023163"/>
    </source>
</evidence>
<dbReference type="InterPro" id="IPR001647">
    <property type="entry name" value="HTH_TetR"/>
</dbReference>
<evidence type="ECO:0000256" key="4">
    <source>
        <dbReference type="PROSITE-ProRule" id="PRU00335"/>
    </source>
</evidence>
<keyword evidence="3" id="KW-0804">Transcription</keyword>
<dbReference type="EMBL" id="JAHKNI010000002">
    <property type="protein sequence ID" value="MBU3061663.1"/>
    <property type="molecule type" value="Genomic_DNA"/>
</dbReference>
<feature type="DNA-binding region" description="H-T-H motif" evidence="4">
    <location>
        <begin position="32"/>
        <end position="51"/>
    </location>
</feature>
<keyword evidence="1" id="KW-0805">Transcription regulation</keyword>
<name>A0ABS6AXE2_9NOCA</name>
<dbReference type="PANTHER" id="PTHR30055:SF234">
    <property type="entry name" value="HTH-TYPE TRANSCRIPTIONAL REGULATOR BETI"/>
    <property type="match status" value="1"/>
</dbReference>
<dbReference type="InterPro" id="IPR050109">
    <property type="entry name" value="HTH-type_TetR-like_transc_reg"/>
</dbReference>
<evidence type="ECO:0000313" key="6">
    <source>
        <dbReference type="EMBL" id="MBU3061663.1"/>
    </source>
</evidence>
<dbReference type="PRINTS" id="PR00455">
    <property type="entry name" value="HTHTETR"/>
</dbReference>
<evidence type="ECO:0000256" key="1">
    <source>
        <dbReference type="ARBA" id="ARBA00023015"/>
    </source>
</evidence>
<reference evidence="6 7" key="1">
    <citation type="submission" date="2021-06" db="EMBL/GenBank/DDBJ databases">
        <title>Actinomycetes sequencing.</title>
        <authorList>
            <person name="Shan Q."/>
        </authorList>
    </citation>
    <scope>NUCLEOTIDE SEQUENCE [LARGE SCALE GENOMIC DNA]</scope>
    <source>
        <strain evidence="6 7">NEAU-G5</strain>
    </source>
</reference>
<dbReference type="Proteomes" id="UP000733379">
    <property type="component" value="Unassembled WGS sequence"/>
</dbReference>
<keyword evidence="7" id="KW-1185">Reference proteome</keyword>
<dbReference type="PROSITE" id="PS50977">
    <property type="entry name" value="HTH_TETR_2"/>
    <property type="match status" value="1"/>
</dbReference>
<dbReference type="RefSeq" id="WP_215916510.1">
    <property type="nucleotide sequence ID" value="NZ_JAHKNI010000002.1"/>
</dbReference>
<feature type="domain" description="HTH tetR-type" evidence="5">
    <location>
        <begin position="9"/>
        <end position="69"/>
    </location>
</feature>
<dbReference type="InterPro" id="IPR036271">
    <property type="entry name" value="Tet_transcr_reg_TetR-rel_C_sf"/>
</dbReference>
<gene>
    <name evidence="6" type="ORF">KO481_09010</name>
</gene>
<protein>
    <submittedName>
        <fullName evidence="6">TetR/AcrR family transcriptional regulator</fullName>
    </submittedName>
</protein>
<dbReference type="SUPFAM" id="SSF48498">
    <property type="entry name" value="Tetracyclin repressor-like, C-terminal domain"/>
    <property type="match status" value="1"/>
</dbReference>
<evidence type="ECO:0000256" key="2">
    <source>
        <dbReference type="ARBA" id="ARBA00023125"/>
    </source>
</evidence>
<proteinExistence type="predicted"/>
<dbReference type="InterPro" id="IPR041583">
    <property type="entry name" value="TetR_C_31"/>
</dbReference>
<dbReference type="Pfam" id="PF17940">
    <property type="entry name" value="TetR_C_31"/>
    <property type="match status" value="1"/>
</dbReference>
<keyword evidence="2 4" id="KW-0238">DNA-binding</keyword>
<accession>A0ABS6AXE2</accession>